<evidence type="ECO:0000313" key="2">
    <source>
        <dbReference type="Proteomes" id="UP000247417"/>
    </source>
</evidence>
<accession>A0A318R2M9</accession>
<dbReference type="EMBL" id="NKTX01000059">
    <property type="protein sequence ID" value="PYD80053.1"/>
    <property type="molecule type" value="Genomic_DNA"/>
</dbReference>
<dbReference type="AlphaFoldDB" id="A0A318R2M9"/>
<proteinExistence type="predicted"/>
<protein>
    <recommendedName>
        <fullName evidence="3">Phage tail protein</fullName>
    </recommendedName>
</protein>
<dbReference type="RefSeq" id="WP_110507574.1">
    <property type="nucleotide sequence ID" value="NZ_NKTX01000059.1"/>
</dbReference>
<organism evidence="1 2">
    <name type="scientific">Komagataeibacter oboediens</name>
    <dbReference type="NCBI Taxonomy" id="65958"/>
    <lineage>
        <taxon>Bacteria</taxon>
        <taxon>Pseudomonadati</taxon>
        <taxon>Pseudomonadota</taxon>
        <taxon>Alphaproteobacteria</taxon>
        <taxon>Acetobacterales</taxon>
        <taxon>Acetobacteraceae</taxon>
        <taxon>Komagataeibacter</taxon>
    </lineage>
</organism>
<name>A0A318R2M9_9PROT</name>
<evidence type="ECO:0000313" key="1">
    <source>
        <dbReference type="EMBL" id="PYD80053.1"/>
    </source>
</evidence>
<evidence type="ECO:0008006" key="3">
    <source>
        <dbReference type="Google" id="ProtNLM"/>
    </source>
</evidence>
<sequence>MANQLFNVGRNCRVVLVYNGSRIDLPTVTGFQSQQQTTQLTSKPLNDEPVFYDVPNGWRGTFTVQRDGGGLDNLMIAIEAGFWDAGTMLLGTVYQYVTEVDGTLSTYEYVGASLRQPEAGNFQSENIVSQRLEFTARRRNKIS</sequence>
<dbReference type="OrthoDB" id="7276777at2"/>
<gene>
    <name evidence="1" type="ORF">CFR80_14315</name>
</gene>
<comment type="caution">
    <text evidence="1">The sequence shown here is derived from an EMBL/GenBank/DDBJ whole genome shotgun (WGS) entry which is preliminary data.</text>
</comment>
<reference evidence="1 2" key="1">
    <citation type="submission" date="2017-07" db="EMBL/GenBank/DDBJ databases">
        <title>A draft genome sequence of Komagataeibacter oboediens LMG 18849.</title>
        <authorList>
            <person name="Skraban J."/>
            <person name="Cleenwerck I."/>
            <person name="Vandamme P."/>
            <person name="Trcek J."/>
        </authorList>
    </citation>
    <scope>NUCLEOTIDE SEQUENCE [LARGE SCALE GENOMIC DNA]</scope>
    <source>
        <strain evidence="1 2">LMG 18849</strain>
    </source>
</reference>
<dbReference type="Proteomes" id="UP000247417">
    <property type="component" value="Unassembled WGS sequence"/>
</dbReference>